<dbReference type="Pfam" id="PF02782">
    <property type="entry name" value="FGGY_C"/>
    <property type="match status" value="1"/>
</dbReference>
<reference evidence="6 7" key="1">
    <citation type="submission" date="2020-08" db="EMBL/GenBank/DDBJ databases">
        <authorList>
            <person name="Liu C."/>
            <person name="Sun Q."/>
        </authorList>
    </citation>
    <scope>NUCLEOTIDE SEQUENCE [LARGE SCALE GENOMIC DNA]</scope>
    <source>
        <strain evidence="6 7">NSJ-29</strain>
    </source>
</reference>
<dbReference type="Pfam" id="PF00370">
    <property type="entry name" value="FGGY_N"/>
    <property type="match status" value="1"/>
</dbReference>
<dbReference type="GO" id="GO:0005975">
    <property type="term" value="P:carbohydrate metabolic process"/>
    <property type="evidence" value="ECO:0007669"/>
    <property type="project" value="InterPro"/>
</dbReference>
<evidence type="ECO:0000259" key="4">
    <source>
        <dbReference type="Pfam" id="PF00370"/>
    </source>
</evidence>
<dbReference type="AlphaFoldDB" id="A0A7G9G9B1"/>
<dbReference type="Proteomes" id="UP000515860">
    <property type="component" value="Chromosome"/>
</dbReference>
<keyword evidence="3" id="KW-0418">Kinase</keyword>
<dbReference type="PANTHER" id="PTHR43095">
    <property type="entry name" value="SUGAR KINASE"/>
    <property type="match status" value="1"/>
</dbReference>
<name>A0A7G9G9B1_9FIRM</name>
<keyword evidence="2" id="KW-0808">Transferase</keyword>
<dbReference type="InterPro" id="IPR043129">
    <property type="entry name" value="ATPase_NBD"/>
</dbReference>
<evidence type="ECO:0000256" key="1">
    <source>
        <dbReference type="ARBA" id="ARBA00009156"/>
    </source>
</evidence>
<evidence type="ECO:0008006" key="8">
    <source>
        <dbReference type="Google" id="ProtNLM"/>
    </source>
</evidence>
<dbReference type="InterPro" id="IPR000577">
    <property type="entry name" value="Carb_kinase_FGGY"/>
</dbReference>
<dbReference type="InterPro" id="IPR018484">
    <property type="entry name" value="FGGY_N"/>
</dbReference>
<dbReference type="Gene3D" id="3.30.420.40">
    <property type="match status" value="2"/>
</dbReference>
<dbReference type="GO" id="GO:0016301">
    <property type="term" value="F:kinase activity"/>
    <property type="evidence" value="ECO:0007669"/>
    <property type="project" value="UniProtKB-KW"/>
</dbReference>
<accession>A0A7G9G9B1</accession>
<dbReference type="InterPro" id="IPR018485">
    <property type="entry name" value="FGGY_C"/>
</dbReference>
<dbReference type="EMBL" id="CP060635">
    <property type="protein sequence ID" value="QNM07393.1"/>
    <property type="molecule type" value="Genomic_DNA"/>
</dbReference>
<evidence type="ECO:0000256" key="3">
    <source>
        <dbReference type="ARBA" id="ARBA00022777"/>
    </source>
</evidence>
<proteinExistence type="inferred from homology"/>
<evidence type="ECO:0000259" key="5">
    <source>
        <dbReference type="Pfam" id="PF02782"/>
    </source>
</evidence>
<dbReference type="SUPFAM" id="SSF53067">
    <property type="entry name" value="Actin-like ATPase domain"/>
    <property type="match status" value="2"/>
</dbReference>
<evidence type="ECO:0000256" key="2">
    <source>
        <dbReference type="ARBA" id="ARBA00022679"/>
    </source>
</evidence>
<dbReference type="PANTHER" id="PTHR43095:SF2">
    <property type="entry name" value="GLUCONOKINASE"/>
    <property type="match status" value="1"/>
</dbReference>
<protein>
    <recommendedName>
        <fullName evidence="8">Glycerol kinase</fullName>
    </recommendedName>
</protein>
<gene>
    <name evidence="6" type="ORF">H9Q79_10630</name>
</gene>
<evidence type="ECO:0000313" key="6">
    <source>
        <dbReference type="EMBL" id="QNM07393.1"/>
    </source>
</evidence>
<feature type="domain" description="Carbohydrate kinase FGGY N-terminal" evidence="4">
    <location>
        <begin position="3"/>
        <end position="244"/>
    </location>
</feature>
<dbReference type="KEGG" id="whj:H9Q79_10630"/>
<dbReference type="InterPro" id="IPR050406">
    <property type="entry name" value="FGGY_Carb_Kinase"/>
</dbReference>
<organism evidence="6 7">
    <name type="scientific">Wansuia hejianensis</name>
    <dbReference type="NCBI Taxonomy" id="2763667"/>
    <lineage>
        <taxon>Bacteria</taxon>
        <taxon>Bacillati</taxon>
        <taxon>Bacillota</taxon>
        <taxon>Clostridia</taxon>
        <taxon>Lachnospirales</taxon>
        <taxon>Lachnospiraceae</taxon>
        <taxon>Wansuia</taxon>
    </lineage>
</organism>
<dbReference type="PIRSF" id="PIRSF000538">
    <property type="entry name" value="GlpK"/>
    <property type="match status" value="1"/>
</dbReference>
<comment type="similarity">
    <text evidence="1">Belongs to the FGGY kinase family.</text>
</comment>
<dbReference type="RefSeq" id="WP_118648017.1">
    <property type="nucleotide sequence ID" value="NZ_CP060635.1"/>
</dbReference>
<keyword evidence="7" id="KW-1185">Reference proteome</keyword>
<feature type="domain" description="Carbohydrate kinase FGGY C-terminal" evidence="5">
    <location>
        <begin position="254"/>
        <end position="439"/>
    </location>
</feature>
<sequence length="490" mass="55340">MNILVIDVGTSSIRGILYRKNGEKVFAKQVKYQPVHGENGRVEQPAKDFEDALILILRAFTARIHIFNAEIEAVAITAQRSSVIPLDASGQPLMNAIMWQDTRNRDICRGLEKYDNEIFALSGAKTNCVFSGGKMLWLRMVRPDIYEKVYKFVNIPEYLIHLMTGEYVTDHTYGSRSNLMNLRTREWDDRLLELFQIEKEKLCTLREPGSVVGVITEEFSHISGLREGVPVISAGGDQQCAAIGHGAYREGAVSIVTGTGAFLVAASRQIPDNLTPDIICNCSSIAGEYIIEANVLACCSAFDWFCQTFYDWERIDYGQINHELEKLYKEDVSCIVLPYFQGRSTPKWNAEARGAFLNITLGTRREEVLKAVLEGIFLEISNNISIFRKYVDVNAAYISGGLTKSEIMNCMQADIYGIPLYHLEDSESTSVGALIVAMKNLTGKNISVEEIFAAVRRKDAIEKYDFDDEKHLIYLQKQEKMNELYSKIYE</sequence>
<dbReference type="CDD" id="cd07779">
    <property type="entry name" value="ASKHA_NBD_FGGY_YgcE-like"/>
    <property type="match status" value="1"/>
</dbReference>
<evidence type="ECO:0000313" key="7">
    <source>
        <dbReference type="Proteomes" id="UP000515860"/>
    </source>
</evidence>